<keyword evidence="3 7" id="KW-0963">Cytoplasm</keyword>
<dbReference type="PANTHER" id="PTHR12013">
    <property type="entry name" value="SIGNAL RECOGNITION PARTICLE 14 KD PROTEIN"/>
    <property type="match status" value="1"/>
</dbReference>
<evidence type="ECO:0000256" key="8">
    <source>
        <dbReference type="SAM" id="MobiDB-lite"/>
    </source>
</evidence>
<comment type="function">
    <text evidence="7">Component of the signal recognition particle (SRP) complex, a ribonucleoprotein complex that mediates the cotranslational targeting of secretory and membrane proteins to the endoplasmic reticulum (ER).</text>
</comment>
<evidence type="ECO:0000256" key="3">
    <source>
        <dbReference type="ARBA" id="ARBA00022490"/>
    </source>
</evidence>
<reference evidence="10" key="1">
    <citation type="submission" date="2024-06" db="EMBL/GenBank/DDBJ databases">
        <title>Multi-omics analyses provide insights into the biosynthesis of the anticancer antibiotic pleurotin in Hohenbuehelia grisea.</title>
        <authorList>
            <person name="Weaver J.A."/>
            <person name="Alberti F."/>
        </authorList>
    </citation>
    <scope>NUCLEOTIDE SEQUENCE [LARGE SCALE GENOMIC DNA]</scope>
    <source>
        <strain evidence="10">T-177</strain>
    </source>
</reference>
<evidence type="ECO:0000313" key="9">
    <source>
        <dbReference type="EMBL" id="KAL0952071.1"/>
    </source>
</evidence>
<dbReference type="InterPro" id="IPR009018">
    <property type="entry name" value="Signal_recog_particle_SRP9/14"/>
</dbReference>
<keyword evidence="10" id="KW-1185">Reference proteome</keyword>
<dbReference type="EMBL" id="JASNQZ010000011">
    <property type="protein sequence ID" value="KAL0952071.1"/>
    <property type="molecule type" value="Genomic_DNA"/>
</dbReference>
<keyword evidence="5 7" id="KW-0733">Signal recognition particle</keyword>
<feature type="compositionally biased region" description="Basic residues" evidence="8">
    <location>
        <begin position="88"/>
        <end position="97"/>
    </location>
</feature>
<organism evidence="9 10">
    <name type="scientific">Hohenbuehelia grisea</name>
    <dbReference type="NCBI Taxonomy" id="104357"/>
    <lineage>
        <taxon>Eukaryota</taxon>
        <taxon>Fungi</taxon>
        <taxon>Dikarya</taxon>
        <taxon>Basidiomycota</taxon>
        <taxon>Agaricomycotina</taxon>
        <taxon>Agaricomycetes</taxon>
        <taxon>Agaricomycetidae</taxon>
        <taxon>Agaricales</taxon>
        <taxon>Pleurotineae</taxon>
        <taxon>Pleurotaceae</taxon>
        <taxon>Hohenbuehelia</taxon>
    </lineage>
</organism>
<keyword evidence="6 7" id="KW-0687">Ribonucleoprotein</keyword>
<evidence type="ECO:0000256" key="6">
    <source>
        <dbReference type="ARBA" id="ARBA00023274"/>
    </source>
</evidence>
<evidence type="ECO:0000256" key="4">
    <source>
        <dbReference type="ARBA" id="ARBA00022884"/>
    </source>
</evidence>
<dbReference type="Gene3D" id="3.30.720.10">
    <property type="entry name" value="Signal recognition particle alu RNA binding heterodimer, srp9/1"/>
    <property type="match status" value="1"/>
</dbReference>
<gene>
    <name evidence="9" type="ORF">HGRIS_008707</name>
</gene>
<dbReference type="SUPFAM" id="SSF54762">
    <property type="entry name" value="Signal recognition particle alu RNA binding heterodimer, SRP9/14"/>
    <property type="match status" value="1"/>
</dbReference>
<keyword evidence="4 7" id="KW-0694">RNA-binding</keyword>
<feature type="compositionally biased region" description="Basic residues" evidence="8">
    <location>
        <begin position="54"/>
        <end position="63"/>
    </location>
</feature>
<feature type="region of interest" description="Disordered" evidence="8">
    <location>
        <begin position="51"/>
        <end position="128"/>
    </location>
</feature>
<sequence>MKAAAGETDTLEYPCLVRATNGKDIKFSTRVEPGELNKFYAVYSTLVKSSMGSLRKRDKKREKVRSERATERKKRMTEPIVLDGPKRGAGRRHRQRKEKALQKQKESQTKFKEREEVRAKKAVTAEST</sequence>
<protein>
    <recommendedName>
        <fullName evidence="7">Signal recognition particle subunit SRP14</fullName>
    </recommendedName>
    <alternativeName>
        <fullName evidence="7">Signal recognition particle 14 kDa protein</fullName>
    </alternativeName>
</protein>
<accession>A0ABR3J945</accession>
<evidence type="ECO:0000256" key="7">
    <source>
        <dbReference type="RuleBase" id="RU368100"/>
    </source>
</evidence>
<comment type="subcellular location">
    <subcellularLocation>
        <location evidence="1 7">Cytoplasm</location>
    </subcellularLocation>
</comment>
<proteinExistence type="inferred from homology"/>
<evidence type="ECO:0000256" key="1">
    <source>
        <dbReference type="ARBA" id="ARBA00004496"/>
    </source>
</evidence>
<evidence type="ECO:0000256" key="5">
    <source>
        <dbReference type="ARBA" id="ARBA00023135"/>
    </source>
</evidence>
<name>A0ABR3J945_9AGAR</name>
<comment type="caution">
    <text evidence="9">The sequence shown here is derived from an EMBL/GenBank/DDBJ whole genome shotgun (WGS) entry which is preliminary data.</text>
</comment>
<comment type="similarity">
    <text evidence="2 7">Belongs to the SRP14 family.</text>
</comment>
<feature type="compositionally biased region" description="Basic and acidic residues" evidence="8">
    <location>
        <begin position="98"/>
        <end position="119"/>
    </location>
</feature>
<evidence type="ECO:0000256" key="2">
    <source>
        <dbReference type="ARBA" id="ARBA00010349"/>
    </source>
</evidence>
<dbReference type="Proteomes" id="UP001556367">
    <property type="component" value="Unassembled WGS sequence"/>
</dbReference>
<dbReference type="Pfam" id="PF02290">
    <property type="entry name" value="SRP14"/>
    <property type="match status" value="1"/>
</dbReference>
<comment type="subunit">
    <text evidence="7">Component of a fungal signal recognition particle (SRP) complex that consists of a 7SL RNA molecule (scR1) and at least six protein subunits: SRP72, SRP68, SRP54, SEC65, SRP21 and SRP14.</text>
</comment>
<evidence type="ECO:0000313" key="10">
    <source>
        <dbReference type="Proteomes" id="UP001556367"/>
    </source>
</evidence>
<dbReference type="InterPro" id="IPR003210">
    <property type="entry name" value="Signal_recog_particle_SRP14"/>
</dbReference>